<dbReference type="InterPro" id="IPR051805">
    <property type="entry name" value="Dehydratase_Activator_Redct"/>
</dbReference>
<accession>A0A1I6CTI8</accession>
<name>A0A1I6CTI8_9FIRM</name>
<dbReference type="Gene3D" id="3.40.50.11900">
    <property type="match status" value="1"/>
</dbReference>
<reference evidence="3" key="1">
    <citation type="submission" date="2016-10" db="EMBL/GenBank/DDBJ databases">
        <authorList>
            <person name="Varghese N."/>
            <person name="Submissions S."/>
        </authorList>
    </citation>
    <scope>NUCLEOTIDE SEQUENCE [LARGE SCALE GENOMIC DNA]</scope>
    <source>
        <strain evidence="3">DSM 3669</strain>
    </source>
</reference>
<evidence type="ECO:0000313" key="3">
    <source>
        <dbReference type="Proteomes" id="UP000199584"/>
    </source>
</evidence>
<dbReference type="STRING" id="39060.SAMN05660706_10210"/>
<feature type="domain" description="DUF2229" evidence="1">
    <location>
        <begin position="4"/>
        <end position="219"/>
    </location>
</feature>
<dbReference type="AlphaFoldDB" id="A0A1I6CTI8"/>
<dbReference type="RefSeq" id="WP_092481693.1">
    <property type="nucleotide sequence ID" value="NZ_FOYM01000002.1"/>
</dbReference>
<protein>
    <submittedName>
        <fullName evidence="2">Predicted nucleotide-binding protein, sugar kinase/HSP70/actin superfamily</fullName>
    </submittedName>
</protein>
<dbReference type="PANTHER" id="PTHR32329">
    <property type="entry name" value="BIFUNCTIONAL PROTEIN [INCLUDES 2-HYDROXYACYL-COA DEHYDRATASE (N-TER) AND ITS ACTIVATOR DOMAIN (C_TERM)-RELATED"/>
    <property type="match status" value="1"/>
</dbReference>
<dbReference type="EMBL" id="FOYM01000002">
    <property type="protein sequence ID" value="SFQ96479.1"/>
    <property type="molecule type" value="Genomic_DNA"/>
</dbReference>
<organism evidence="2 3">
    <name type="scientific">Desulfoscipio geothermicus DSM 3669</name>
    <dbReference type="NCBI Taxonomy" id="1121426"/>
    <lineage>
        <taxon>Bacteria</taxon>
        <taxon>Bacillati</taxon>
        <taxon>Bacillota</taxon>
        <taxon>Clostridia</taxon>
        <taxon>Eubacteriales</taxon>
        <taxon>Desulfallaceae</taxon>
        <taxon>Desulfoscipio</taxon>
    </lineage>
</organism>
<dbReference type="Proteomes" id="UP000199584">
    <property type="component" value="Unassembled WGS sequence"/>
</dbReference>
<gene>
    <name evidence="2" type="ORF">SAMN05660706_10210</name>
</gene>
<evidence type="ECO:0000313" key="2">
    <source>
        <dbReference type="EMBL" id="SFQ96479.1"/>
    </source>
</evidence>
<dbReference type="OrthoDB" id="9780120at2"/>
<keyword evidence="3" id="KW-1185">Reference proteome</keyword>
<dbReference type="GO" id="GO:0016301">
    <property type="term" value="F:kinase activity"/>
    <property type="evidence" value="ECO:0007669"/>
    <property type="project" value="UniProtKB-KW"/>
</dbReference>
<sequence length="328" mass="37506">MSVKVGIPKALLFYYYYPQWKTFFTKLGVKTVISRDTTRGLLEKGLQSTVDEACLPVKLAVGHVLDLRDRVDYIFLPRMVSTAVREYICPKFLGFPDMVRNTIEGLPPLIDCNVDLYRRGSSPYEFFYSVGKLFTRNPARIFMAYRASFDALQQQYRALESGKLPCETDKSAIGTDAGQYSDLRIAVIGHPYNIYDRFISMNMIGRLRENGAHVVTADQLPEHVIRRESQKLPKKLFWTLNQRMTGAAYHYFARPDVHGVIHVASFGCGPDSMTGELIERFARRQTRKPLLNLTIDEHTGEAGMVTRLEAFLDMVRWRRSLEDVAATL</sequence>
<keyword evidence="2" id="KW-0808">Transferase</keyword>
<evidence type="ECO:0000259" key="1">
    <source>
        <dbReference type="Pfam" id="PF09989"/>
    </source>
</evidence>
<dbReference type="PANTHER" id="PTHR32329:SF2">
    <property type="entry name" value="BIFUNCTIONAL PROTEIN [INCLUDES 2-HYDROXYACYL-COA DEHYDRATASE (N-TER) AND ITS ACTIVATOR DOMAIN (C_TERM)"/>
    <property type="match status" value="1"/>
</dbReference>
<dbReference type="InterPro" id="IPR018709">
    <property type="entry name" value="CoA_activase_DUF2229"/>
</dbReference>
<dbReference type="Pfam" id="PF09989">
    <property type="entry name" value="DUF2229"/>
    <property type="match status" value="1"/>
</dbReference>
<proteinExistence type="predicted"/>
<keyword evidence="2" id="KW-0418">Kinase</keyword>